<evidence type="ECO:0000256" key="1">
    <source>
        <dbReference type="SAM" id="Phobius"/>
    </source>
</evidence>
<dbReference type="Proteomes" id="UP001341840">
    <property type="component" value="Unassembled WGS sequence"/>
</dbReference>
<gene>
    <name evidence="2" type="ORF">PIB30_045324</name>
</gene>
<dbReference type="EMBL" id="JASCZI010211724">
    <property type="protein sequence ID" value="MED6196214.1"/>
    <property type="molecule type" value="Genomic_DNA"/>
</dbReference>
<reference evidence="2 3" key="1">
    <citation type="journal article" date="2023" name="Plants (Basel)">
        <title>Bridging the Gap: Combining Genomics and Transcriptomics Approaches to Understand Stylosanthes scabra, an Orphan Legume from the Brazilian Caatinga.</title>
        <authorList>
            <person name="Ferreira-Neto J.R.C."/>
            <person name="da Silva M.D."/>
            <person name="Binneck E."/>
            <person name="de Melo N.F."/>
            <person name="da Silva R.H."/>
            <person name="de Melo A.L.T.M."/>
            <person name="Pandolfi V."/>
            <person name="Bustamante F.O."/>
            <person name="Brasileiro-Vidal A.C."/>
            <person name="Benko-Iseppon A.M."/>
        </authorList>
    </citation>
    <scope>NUCLEOTIDE SEQUENCE [LARGE SCALE GENOMIC DNA]</scope>
    <source>
        <tissue evidence="2">Leaves</tissue>
    </source>
</reference>
<keyword evidence="1" id="KW-0472">Membrane</keyword>
<keyword evidence="1" id="KW-1133">Transmembrane helix</keyword>
<name>A0ABU6XF71_9FABA</name>
<organism evidence="2 3">
    <name type="scientific">Stylosanthes scabra</name>
    <dbReference type="NCBI Taxonomy" id="79078"/>
    <lineage>
        <taxon>Eukaryota</taxon>
        <taxon>Viridiplantae</taxon>
        <taxon>Streptophyta</taxon>
        <taxon>Embryophyta</taxon>
        <taxon>Tracheophyta</taxon>
        <taxon>Spermatophyta</taxon>
        <taxon>Magnoliopsida</taxon>
        <taxon>eudicotyledons</taxon>
        <taxon>Gunneridae</taxon>
        <taxon>Pentapetalae</taxon>
        <taxon>rosids</taxon>
        <taxon>fabids</taxon>
        <taxon>Fabales</taxon>
        <taxon>Fabaceae</taxon>
        <taxon>Papilionoideae</taxon>
        <taxon>50 kb inversion clade</taxon>
        <taxon>dalbergioids sensu lato</taxon>
        <taxon>Dalbergieae</taxon>
        <taxon>Pterocarpus clade</taxon>
        <taxon>Stylosanthes</taxon>
    </lineage>
</organism>
<keyword evidence="3" id="KW-1185">Reference proteome</keyword>
<protein>
    <submittedName>
        <fullName evidence="2">Uncharacterized protein</fullName>
    </submittedName>
</protein>
<sequence length="175" mass="18949">MPSPNLPRLLFRRQLSLASAKTCFSFLSKTIVFFLFSTPSSLHIAFAHQSLHCARVTTTAPPTTMSPAAPLASLGTIVLLSVVTAFLSSLPSANSHSYRRCALFSTSWPSRRPHLLSHVRRRSIQTSPKPHLLLRAIPAVVASSCVPIRFLLLLVFLFGGNDGKGGGGSSEVRVR</sequence>
<feature type="transmembrane region" description="Helical" evidence="1">
    <location>
        <begin position="71"/>
        <end position="90"/>
    </location>
</feature>
<proteinExistence type="predicted"/>
<evidence type="ECO:0000313" key="3">
    <source>
        <dbReference type="Proteomes" id="UP001341840"/>
    </source>
</evidence>
<evidence type="ECO:0000313" key="2">
    <source>
        <dbReference type="EMBL" id="MED6196214.1"/>
    </source>
</evidence>
<feature type="transmembrane region" description="Helical" evidence="1">
    <location>
        <begin position="132"/>
        <end position="158"/>
    </location>
</feature>
<comment type="caution">
    <text evidence="2">The sequence shown here is derived from an EMBL/GenBank/DDBJ whole genome shotgun (WGS) entry which is preliminary data.</text>
</comment>
<keyword evidence="1" id="KW-0812">Transmembrane</keyword>
<accession>A0ABU6XF71</accession>